<accession>A0A9X6NMP8</accession>
<protein>
    <submittedName>
        <fullName evidence="1">Uncharacterized protein</fullName>
    </submittedName>
</protein>
<dbReference type="GO" id="GO:0055085">
    <property type="term" value="P:transmembrane transport"/>
    <property type="evidence" value="ECO:0007669"/>
    <property type="project" value="InterPro"/>
</dbReference>
<dbReference type="EMBL" id="MTYJ01001323">
    <property type="protein sequence ID" value="OWA55711.1"/>
    <property type="molecule type" value="Genomic_DNA"/>
</dbReference>
<proteinExistence type="predicted"/>
<feature type="non-terminal residue" evidence="1">
    <location>
        <position position="122"/>
    </location>
</feature>
<evidence type="ECO:0000313" key="1">
    <source>
        <dbReference type="EMBL" id="OWA55711.1"/>
    </source>
</evidence>
<sequence>LSSSQIGFVTAVGELGRIACLLGFSFYGELSHRPRVIAISAMLTVFAYILLDIPDLASPTSSSEDLMKNEVCQASSVQPLNETAISLTKCEKFDQRYGWRVAAMVVFAVSHFLSGCASGIPL</sequence>
<evidence type="ECO:0000313" key="2">
    <source>
        <dbReference type="Proteomes" id="UP000192578"/>
    </source>
</evidence>
<dbReference type="InterPro" id="IPR004156">
    <property type="entry name" value="OATP"/>
</dbReference>
<name>A0A9X6NMP8_HYPEX</name>
<dbReference type="AlphaFoldDB" id="A0A9X6NMP8"/>
<gene>
    <name evidence="1" type="ORF">BV898_20099</name>
</gene>
<reference evidence="2" key="1">
    <citation type="submission" date="2017-01" db="EMBL/GenBank/DDBJ databases">
        <title>Comparative genomics of anhydrobiosis in the tardigrade Hypsibius dujardini.</title>
        <authorList>
            <person name="Yoshida Y."/>
            <person name="Koutsovoulos G."/>
            <person name="Laetsch D."/>
            <person name="Stevens L."/>
            <person name="Kumar S."/>
            <person name="Horikawa D."/>
            <person name="Ishino K."/>
            <person name="Komine S."/>
            <person name="Tomita M."/>
            <person name="Blaxter M."/>
            <person name="Arakawa K."/>
        </authorList>
    </citation>
    <scope>NUCLEOTIDE SEQUENCE [LARGE SCALE GENOMIC DNA]</scope>
    <source>
        <strain evidence="2">Z151</strain>
    </source>
</reference>
<organism evidence="1 2">
    <name type="scientific">Hypsibius exemplaris</name>
    <name type="common">Freshwater tardigrade</name>
    <dbReference type="NCBI Taxonomy" id="2072580"/>
    <lineage>
        <taxon>Eukaryota</taxon>
        <taxon>Metazoa</taxon>
        <taxon>Ecdysozoa</taxon>
        <taxon>Tardigrada</taxon>
        <taxon>Eutardigrada</taxon>
        <taxon>Parachela</taxon>
        <taxon>Hypsibioidea</taxon>
        <taxon>Hypsibiidae</taxon>
        <taxon>Hypsibius</taxon>
    </lineage>
</organism>
<dbReference type="GO" id="GO:0016020">
    <property type="term" value="C:membrane"/>
    <property type="evidence" value="ECO:0007669"/>
    <property type="project" value="InterPro"/>
</dbReference>
<feature type="non-terminal residue" evidence="1">
    <location>
        <position position="1"/>
    </location>
</feature>
<keyword evidence="2" id="KW-1185">Reference proteome</keyword>
<comment type="caution">
    <text evidence="1">The sequence shown here is derived from an EMBL/GenBank/DDBJ whole genome shotgun (WGS) entry which is preliminary data.</text>
</comment>
<dbReference type="Proteomes" id="UP000192578">
    <property type="component" value="Unassembled WGS sequence"/>
</dbReference>
<dbReference type="Pfam" id="PF03137">
    <property type="entry name" value="OATP"/>
    <property type="match status" value="1"/>
</dbReference>